<dbReference type="SMART" id="SM00249">
    <property type="entry name" value="PHD"/>
    <property type="match status" value="1"/>
</dbReference>
<comment type="caution">
    <text evidence="8">The sequence shown here is derived from an EMBL/GenBank/DDBJ whole genome shotgun (WGS) entry which is preliminary data.</text>
</comment>
<evidence type="ECO:0000259" key="7">
    <source>
        <dbReference type="PROSITE" id="PS50994"/>
    </source>
</evidence>
<dbReference type="InterPro" id="IPR019786">
    <property type="entry name" value="Zinc_finger_PHD-type_CS"/>
</dbReference>
<protein>
    <submittedName>
        <fullName evidence="8">Uncharacterized protein</fullName>
    </submittedName>
</protein>
<dbReference type="Pfam" id="PF00628">
    <property type="entry name" value="PHD"/>
    <property type="match status" value="1"/>
</dbReference>
<organism evidence="8 9">
    <name type="scientific">Cymbomonas tetramitiformis</name>
    <dbReference type="NCBI Taxonomy" id="36881"/>
    <lineage>
        <taxon>Eukaryota</taxon>
        <taxon>Viridiplantae</taxon>
        <taxon>Chlorophyta</taxon>
        <taxon>Pyramimonadophyceae</taxon>
        <taxon>Pyramimonadales</taxon>
        <taxon>Pyramimonadaceae</taxon>
        <taxon>Cymbomonas</taxon>
    </lineage>
</organism>
<dbReference type="CDD" id="cd15543">
    <property type="entry name" value="PHD_RSF1"/>
    <property type="match status" value="1"/>
</dbReference>
<dbReference type="GO" id="GO:0008270">
    <property type="term" value="F:zinc ion binding"/>
    <property type="evidence" value="ECO:0007669"/>
    <property type="project" value="UniProtKB-KW"/>
</dbReference>
<sequence length="1303" mass="145213">MFGRVIEHELRGLSCAKQLPLEALHDAFTSVPQDLRRISRNDLLSLTSEGPYIFAVVGTECQDLSAAGSLQGLKGRHSSVLYDVVRVLGQLQLLAGHDKFAYMIECVAAQHNFNSREVRDVMHPLMCSMIGMPITIDAARMGARAHRLRNYWTNMAGYVDAQSVLDTVERDPCRLVRDILDPGRTEQDAADDTASGHYPCNTRGEPMRAWPTMMSFPDSYQFREGRKGTVWDHATQQWGPPTPEEKERAMGFQTGATQAPGVSARERGEMLGRAFDVRCVSRLLAVCYLLNRAEAPRVQVESRHSIAEYATPKVSSLHCNGEERPPEEPPEAVVTQWAAALSTIKRIARLEASELRQLYGPGATASLVQAAHQSPPECCGQRPHDKTGLGAAPSDGTTTAHNPTNSLSTPIQFVPARSPVPSLHTDSQHQSRSPRPSLPSEKVARTLSAAAEAREPTEPYDDEAMLRWLKGERPDDPDILAAASKRAQHYALEGESLIRILPNGARRPVPPVDQRDRIVKQMHERCGHFGRRRTAAMVRDAFYWPKLYDTCSDVVSKCDACARYRTTFDKHAPHLNPLEVKGMYYRFSTDLAKMPRKAKNNYQYVMVVVEHFTKYVCLIPLHTKEPVETAQAFALHVIARFGCPAEVVTDNGGEWEKEFAQLLKDNLIDHRTTSQSHPQSNGLSERIVQMTKAALTKACKQAGSIDRWDSFLPWIMLGYNATPQESTRLAPYELVYAQRPTLPPAIKERLSQPLESCMDADAMAASYLERAEYVKRATIMAGSNIAIAQHRQTERYAQVRSGKYLPKQFNFRVGDFVFLKRSVSHGLQLHTRDPILQIKELPDDGTAVLQGRCGSTCNAHCSQIAICHLPDVDPTITYNLDDNEDARCQVCKKADRPASILLCDDCNQGYHLGCLQPKLTRVPNEEFWYCPRCLGLLPDDDLSPQYLTAYENRGKQLDGKRALKVIDGKPYEGTIRWLGAAERPYALKCEYDDGDSETFTLAELQQYLLPDNATAPQKQAVAQPQLAAEHALHTALAAIPKITPSSTILPTPFDSLPSTWDLGDRQNMLRATATLLPGHWDPAHITKLTQHIRQQAQELVDFAAANPNTVRHRHPMTNAECQHTSAKQWGTQLVVTTPSEIEQLATHVAWHPADKVWDPYAGTGAIEAALRPRGVPTHSSDINPAMATSTPVDALQPANVRRMDSYNVVVTSPAFRVLDIALPLLTMGRELTCAHVPLHYVFDAHTARRSWLWELAAARRMSILLCKQKGPLGRRNVWLIIADTATTLQRRLKPQAASCSMSF</sequence>
<dbReference type="InterPro" id="IPR019787">
    <property type="entry name" value="Znf_PHD-finger"/>
</dbReference>
<evidence type="ECO:0000256" key="1">
    <source>
        <dbReference type="ARBA" id="ARBA00022723"/>
    </source>
</evidence>
<feature type="compositionally biased region" description="Polar residues" evidence="5">
    <location>
        <begin position="424"/>
        <end position="434"/>
    </location>
</feature>
<dbReference type="InterPro" id="IPR029063">
    <property type="entry name" value="SAM-dependent_MTases_sf"/>
</dbReference>
<evidence type="ECO:0000256" key="4">
    <source>
        <dbReference type="PROSITE-ProRule" id="PRU00146"/>
    </source>
</evidence>
<feature type="region of interest" description="Disordered" evidence="5">
    <location>
        <begin position="374"/>
        <end position="462"/>
    </location>
</feature>
<dbReference type="SUPFAM" id="SSF57903">
    <property type="entry name" value="FYVE/PHD zinc finger"/>
    <property type="match status" value="1"/>
</dbReference>
<dbReference type="InterPro" id="IPR041588">
    <property type="entry name" value="Integrase_H2C2"/>
</dbReference>
<evidence type="ECO:0000256" key="5">
    <source>
        <dbReference type="SAM" id="MobiDB-lite"/>
    </source>
</evidence>
<keyword evidence="9" id="KW-1185">Reference proteome</keyword>
<evidence type="ECO:0000256" key="3">
    <source>
        <dbReference type="ARBA" id="ARBA00022833"/>
    </source>
</evidence>
<dbReference type="InterPro" id="IPR013083">
    <property type="entry name" value="Znf_RING/FYVE/PHD"/>
</dbReference>
<dbReference type="GO" id="GO:0015074">
    <property type="term" value="P:DNA integration"/>
    <property type="evidence" value="ECO:0007669"/>
    <property type="project" value="InterPro"/>
</dbReference>
<dbReference type="PANTHER" id="PTHR37984">
    <property type="entry name" value="PROTEIN CBG26694"/>
    <property type="match status" value="1"/>
</dbReference>
<dbReference type="Proteomes" id="UP001190700">
    <property type="component" value="Unassembled WGS sequence"/>
</dbReference>
<name>A0AAE0KY83_9CHLO</name>
<dbReference type="Pfam" id="PF17921">
    <property type="entry name" value="Integrase_H2C2"/>
    <property type="match status" value="1"/>
</dbReference>
<accession>A0AAE0KY83</accession>
<keyword evidence="3" id="KW-0862">Zinc</keyword>
<feature type="domain" description="PHD-type" evidence="6">
    <location>
        <begin position="885"/>
        <end position="936"/>
    </location>
</feature>
<dbReference type="PANTHER" id="PTHR37984:SF5">
    <property type="entry name" value="PROTEIN NYNRIN-LIKE"/>
    <property type="match status" value="1"/>
</dbReference>
<dbReference type="InterPro" id="IPR036397">
    <property type="entry name" value="RNaseH_sf"/>
</dbReference>
<dbReference type="InterPro" id="IPR050951">
    <property type="entry name" value="Retrovirus_Pol_polyprotein"/>
</dbReference>
<evidence type="ECO:0000313" key="9">
    <source>
        <dbReference type="Proteomes" id="UP001190700"/>
    </source>
</evidence>
<evidence type="ECO:0000259" key="6">
    <source>
        <dbReference type="PROSITE" id="PS50016"/>
    </source>
</evidence>
<proteinExistence type="predicted"/>
<dbReference type="Gene3D" id="3.40.50.150">
    <property type="entry name" value="Vaccinia Virus protein VP39"/>
    <property type="match status" value="1"/>
</dbReference>
<dbReference type="SUPFAM" id="SSF53335">
    <property type="entry name" value="S-adenosyl-L-methionine-dependent methyltransferases"/>
    <property type="match status" value="2"/>
</dbReference>
<keyword evidence="2 4" id="KW-0863">Zinc-finger</keyword>
<dbReference type="InterPro" id="IPR001584">
    <property type="entry name" value="Integrase_cat-core"/>
</dbReference>
<feature type="domain" description="Integrase catalytic" evidence="7">
    <location>
        <begin position="569"/>
        <end position="739"/>
    </location>
</feature>
<dbReference type="EMBL" id="LGRX02014183">
    <property type="protein sequence ID" value="KAK3265052.1"/>
    <property type="molecule type" value="Genomic_DNA"/>
</dbReference>
<reference evidence="8 9" key="1">
    <citation type="journal article" date="2015" name="Genome Biol. Evol.">
        <title>Comparative Genomics of a Bacterivorous Green Alga Reveals Evolutionary Causalities and Consequences of Phago-Mixotrophic Mode of Nutrition.</title>
        <authorList>
            <person name="Burns J.A."/>
            <person name="Paasch A."/>
            <person name="Narechania A."/>
            <person name="Kim E."/>
        </authorList>
    </citation>
    <scope>NUCLEOTIDE SEQUENCE [LARGE SCALE GENOMIC DNA]</scope>
    <source>
        <strain evidence="8 9">PLY_AMNH</strain>
    </source>
</reference>
<dbReference type="InterPro" id="IPR001965">
    <property type="entry name" value="Znf_PHD"/>
</dbReference>
<evidence type="ECO:0000313" key="8">
    <source>
        <dbReference type="EMBL" id="KAK3265052.1"/>
    </source>
</evidence>
<dbReference type="Gene3D" id="3.30.40.10">
    <property type="entry name" value="Zinc/RING finger domain, C3HC4 (zinc finger)"/>
    <property type="match status" value="1"/>
</dbReference>
<dbReference type="Gene3D" id="1.10.340.70">
    <property type="match status" value="1"/>
</dbReference>
<keyword evidence="1" id="KW-0479">Metal-binding</keyword>
<gene>
    <name evidence="8" type="ORF">CYMTET_26245</name>
</gene>
<dbReference type="InterPro" id="IPR012337">
    <property type="entry name" value="RNaseH-like_sf"/>
</dbReference>
<dbReference type="Pfam" id="PF00665">
    <property type="entry name" value="rve"/>
    <property type="match status" value="1"/>
</dbReference>
<feature type="compositionally biased region" description="Polar residues" evidence="5">
    <location>
        <begin position="395"/>
        <end position="411"/>
    </location>
</feature>
<dbReference type="PROSITE" id="PS50994">
    <property type="entry name" value="INTEGRASE"/>
    <property type="match status" value="1"/>
</dbReference>
<dbReference type="PROSITE" id="PS01359">
    <property type="entry name" value="ZF_PHD_1"/>
    <property type="match status" value="1"/>
</dbReference>
<dbReference type="PROSITE" id="PS50016">
    <property type="entry name" value="ZF_PHD_2"/>
    <property type="match status" value="1"/>
</dbReference>
<evidence type="ECO:0000256" key="2">
    <source>
        <dbReference type="ARBA" id="ARBA00022771"/>
    </source>
</evidence>
<dbReference type="Gene3D" id="3.30.420.10">
    <property type="entry name" value="Ribonuclease H-like superfamily/Ribonuclease H"/>
    <property type="match status" value="1"/>
</dbReference>
<dbReference type="InterPro" id="IPR011011">
    <property type="entry name" value="Znf_FYVE_PHD"/>
</dbReference>
<dbReference type="GO" id="GO:0003676">
    <property type="term" value="F:nucleic acid binding"/>
    <property type="evidence" value="ECO:0007669"/>
    <property type="project" value="InterPro"/>
</dbReference>
<dbReference type="SUPFAM" id="SSF53098">
    <property type="entry name" value="Ribonuclease H-like"/>
    <property type="match status" value="1"/>
</dbReference>